<dbReference type="PRINTS" id="PR00834">
    <property type="entry name" value="PROTEASES2C"/>
</dbReference>
<proteinExistence type="predicted"/>
<protein>
    <submittedName>
        <fullName evidence="5">Serine protease</fullName>
    </submittedName>
</protein>
<keyword evidence="2" id="KW-0378">Hydrolase</keyword>
<dbReference type="InterPro" id="IPR001940">
    <property type="entry name" value="Peptidase_S1C"/>
</dbReference>
<dbReference type="Gene3D" id="2.40.10.120">
    <property type="match status" value="1"/>
</dbReference>
<evidence type="ECO:0000256" key="4">
    <source>
        <dbReference type="SAM" id="Phobius"/>
    </source>
</evidence>
<evidence type="ECO:0000313" key="5">
    <source>
        <dbReference type="EMBL" id="MBS9336486.1"/>
    </source>
</evidence>
<dbReference type="PANTHER" id="PTHR43343:SF3">
    <property type="entry name" value="PROTEASE DO-LIKE 8, CHLOROPLASTIC"/>
    <property type="match status" value="1"/>
</dbReference>
<feature type="transmembrane region" description="Helical" evidence="4">
    <location>
        <begin position="12"/>
        <end position="34"/>
    </location>
</feature>
<evidence type="ECO:0000256" key="3">
    <source>
        <dbReference type="ARBA" id="ARBA00022825"/>
    </source>
</evidence>
<sequence length="291" mass="30245">MQRHIHFIKSKFWPTIAVIVALFVGAGVVFISTLPNSWYQARLAKATHTNASGTATVAAVAYTSNDKAKTAFAKVKNAVVTVQNLQKSASLEDGADAFDSQNKDTDSNNYSTASQGSGVVLKINKNSADIITNYHVIENSAAIQVVDANGDKATASILKTDSSQDLALIRVKSTAFKQVATLANSDQVKTGQNVLAIGSPLGAAYSSTMTSGIVSQAKRSLTATETNNKTVSVIQTDAAINQGNSGGALINESGQVIGIASSKITASAQNTNIEGMGFAIPSNQVAAFIKS</sequence>
<dbReference type="SUPFAM" id="SSF50494">
    <property type="entry name" value="Trypsin-like serine proteases"/>
    <property type="match status" value="1"/>
</dbReference>
<dbReference type="Proteomes" id="UP000735205">
    <property type="component" value="Unassembled WGS sequence"/>
</dbReference>
<dbReference type="EMBL" id="JAAMFJ010000002">
    <property type="protein sequence ID" value="MBS9336486.1"/>
    <property type="molecule type" value="Genomic_DNA"/>
</dbReference>
<keyword evidence="4" id="KW-0812">Transmembrane</keyword>
<dbReference type="PANTHER" id="PTHR43343">
    <property type="entry name" value="PEPTIDASE S12"/>
    <property type="match status" value="1"/>
</dbReference>
<dbReference type="InterPro" id="IPR051201">
    <property type="entry name" value="Chloro_Bact_Ser_Proteases"/>
</dbReference>
<keyword evidence="4" id="KW-0472">Membrane</keyword>
<dbReference type="GO" id="GO:0006508">
    <property type="term" value="P:proteolysis"/>
    <property type="evidence" value="ECO:0007669"/>
    <property type="project" value="UniProtKB-KW"/>
</dbReference>
<keyword evidence="3" id="KW-0720">Serine protease</keyword>
<gene>
    <name evidence="5" type="ORF">G6R28_04480</name>
</gene>
<keyword evidence="6" id="KW-1185">Reference proteome</keyword>
<evidence type="ECO:0000256" key="2">
    <source>
        <dbReference type="ARBA" id="ARBA00022801"/>
    </source>
</evidence>
<comment type="caution">
    <text evidence="5">The sequence shown here is derived from an EMBL/GenBank/DDBJ whole genome shotgun (WGS) entry which is preliminary data.</text>
</comment>
<dbReference type="GO" id="GO:0008233">
    <property type="term" value="F:peptidase activity"/>
    <property type="evidence" value="ECO:0007669"/>
    <property type="project" value="UniProtKB-KW"/>
</dbReference>
<keyword evidence="4" id="KW-1133">Transmembrane helix</keyword>
<organism evidence="5 6">
    <name type="scientific">Fructobacillus papyrifericola</name>
    <dbReference type="NCBI Taxonomy" id="2713172"/>
    <lineage>
        <taxon>Bacteria</taxon>
        <taxon>Bacillati</taxon>
        <taxon>Bacillota</taxon>
        <taxon>Bacilli</taxon>
        <taxon>Lactobacillales</taxon>
        <taxon>Lactobacillaceae</taxon>
        <taxon>Fructobacillus</taxon>
    </lineage>
</organism>
<reference evidence="5 6" key="1">
    <citation type="submission" date="2020-02" db="EMBL/GenBank/DDBJ databases">
        <title>Fructobacillus sp. isolated from paper mulberry of Taiwan.</title>
        <authorList>
            <person name="Lin S.-T."/>
        </authorList>
    </citation>
    <scope>NUCLEOTIDE SEQUENCE [LARGE SCALE GENOMIC DNA]</scope>
    <source>
        <strain evidence="5 6">M1-21</strain>
    </source>
</reference>
<dbReference type="InterPro" id="IPR009003">
    <property type="entry name" value="Peptidase_S1_PA"/>
</dbReference>
<dbReference type="RefSeq" id="WP_213793042.1">
    <property type="nucleotide sequence ID" value="NZ_JAAMFJ010000002.1"/>
</dbReference>
<evidence type="ECO:0000256" key="1">
    <source>
        <dbReference type="ARBA" id="ARBA00022670"/>
    </source>
</evidence>
<dbReference type="Pfam" id="PF13365">
    <property type="entry name" value="Trypsin_2"/>
    <property type="match status" value="1"/>
</dbReference>
<name>A0ABS5QTF9_9LACO</name>
<evidence type="ECO:0000313" key="6">
    <source>
        <dbReference type="Proteomes" id="UP000735205"/>
    </source>
</evidence>
<keyword evidence="1 5" id="KW-0645">Protease</keyword>
<accession>A0ABS5QTF9</accession>